<dbReference type="PROSITE" id="PS00194">
    <property type="entry name" value="THIOREDOXIN_1"/>
    <property type="match status" value="1"/>
</dbReference>
<dbReference type="Pfam" id="PF00578">
    <property type="entry name" value="AhpC-TSA"/>
    <property type="match status" value="1"/>
</dbReference>
<dbReference type="InterPro" id="IPR036249">
    <property type="entry name" value="Thioredoxin-like_sf"/>
</dbReference>
<feature type="domain" description="Thioredoxin" evidence="6">
    <location>
        <begin position="248"/>
        <end position="388"/>
    </location>
</feature>
<dbReference type="GO" id="GO:0017004">
    <property type="term" value="P:cytochrome complex assembly"/>
    <property type="evidence" value="ECO:0007669"/>
    <property type="project" value="UniProtKB-KW"/>
</dbReference>
<dbReference type="GO" id="GO:0016491">
    <property type="term" value="F:oxidoreductase activity"/>
    <property type="evidence" value="ECO:0007669"/>
    <property type="project" value="InterPro"/>
</dbReference>
<evidence type="ECO:0000256" key="1">
    <source>
        <dbReference type="ARBA" id="ARBA00004196"/>
    </source>
</evidence>
<dbReference type="InterPro" id="IPR017937">
    <property type="entry name" value="Thioredoxin_CS"/>
</dbReference>
<evidence type="ECO:0000313" key="8">
    <source>
        <dbReference type="Proteomes" id="UP000249819"/>
    </source>
</evidence>
<keyword evidence="8" id="KW-1185">Reference proteome</keyword>
<keyword evidence="3" id="KW-1015">Disulfide bond</keyword>
<dbReference type="PANTHER" id="PTHR42852">
    <property type="entry name" value="THIOL:DISULFIDE INTERCHANGE PROTEIN DSBE"/>
    <property type="match status" value="1"/>
</dbReference>
<keyword evidence="5" id="KW-0732">Signal</keyword>
<proteinExistence type="predicted"/>
<dbReference type="InterPro" id="IPR013766">
    <property type="entry name" value="Thioredoxin_domain"/>
</dbReference>
<dbReference type="RefSeq" id="WP_170137810.1">
    <property type="nucleotide sequence ID" value="NZ_QLMA01000006.1"/>
</dbReference>
<evidence type="ECO:0000313" key="7">
    <source>
        <dbReference type="EMBL" id="RAJ79095.1"/>
    </source>
</evidence>
<dbReference type="Pfam" id="PF14289">
    <property type="entry name" value="DUF4369"/>
    <property type="match status" value="1"/>
</dbReference>
<keyword evidence="2" id="KW-0201">Cytochrome c-type biogenesis</keyword>
<comment type="caution">
    <text evidence="7">The sequence shown here is derived from an EMBL/GenBank/DDBJ whole genome shotgun (WGS) entry which is preliminary data.</text>
</comment>
<dbReference type="PROSITE" id="PS51352">
    <property type="entry name" value="THIOREDOXIN_2"/>
    <property type="match status" value="1"/>
</dbReference>
<reference evidence="7 8" key="1">
    <citation type="submission" date="2018-06" db="EMBL/GenBank/DDBJ databases">
        <title>Genomic Encyclopedia of Archaeal and Bacterial Type Strains, Phase II (KMG-II): from individual species to whole genera.</title>
        <authorList>
            <person name="Goeker M."/>
        </authorList>
    </citation>
    <scope>NUCLEOTIDE SEQUENCE [LARGE SCALE GENOMIC DNA]</scope>
    <source>
        <strain evidence="7 8">DSM 29821</strain>
    </source>
</reference>
<keyword evidence="4" id="KW-0676">Redox-active center</keyword>
<organism evidence="7 8">
    <name type="scientific">Chitinophaga dinghuensis</name>
    <dbReference type="NCBI Taxonomy" id="1539050"/>
    <lineage>
        <taxon>Bacteria</taxon>
        <taxon>Pseudomonadati</taxon>
        <taxon>Bacteroidota</taxon>
        <taxon>Chitinophagia</taxon>
        <taxon>Chitinophagales</taxon>
        <taxon>Chitinophagaceae</taxon>
        <taxon>Chitinophaga</taxon>
    </lineage>
</organism>
<evidence type="ECO:0000259" key="6">
    <source>
        <dbReference type="PROSITE" id="PS51352"/>
    </source>
</evidence>
<dbReference type="GO" id="GO:0016209">
    <property type="term" value="F:antioxidant activity"/>
    <property type="evidence" value="ECO:0007669"/>
    <property type="project" value="InterPro"/>
</dbReference>
<feature type="chain" id="PRO_5016263575" evidence="5">
    <location>
        <begin position="27"/>
        <end position="388"/>
    </location>
</feature>
<comment type="subcellular location">
    <subcellularLocation>
        <location evidence="1">Cell envelope</location>
    </subcellularLocation>
</comment>
<protein>
    <submittedName>
        <fullName evidence="7">Peroxiredoxin</fullName>
    </submittedName>
</protein>
<dbReference type="GO" id="GO:0030313">
    <property type="term" value="C:cell envelope"/>
    <property type="evidence" value="ECO:0007669"/>
    <property type="project" value="UniProtKB-SubCell"/>
</dbReference>
<evidence type="ECO:0000256" key="3">
    <source>
        <dbReference type="ARBA" id="ARBA00023157"/>
    </source>
</evidence>
<evidence type="ECO:0000256" key="5">
    <source>
        <dbReference type="SAM" id="SignalP"/>
    </source>
</evidence>
<accession>A0A327VVU9</accession>
<gene>
    <name evidence="7" type="ORF">CLV59_106155</name>
</gene>
<dbReference type="CDD" id="cd02966">
    <property type="entry name" value="TlpA_like_family"/>
    <property type="match status" value="1"/>
</dbReference>
<dbReference type="InterPro" id="IPR000866">
    <property type="entry name" value="AhpC/TSA"/>
</dbReference>
<sequence length="388" mass="43143">MNLVRKQTALLALISAALLSTPQAFSQTTKATISGTVPQKLNGTTVYLFKENSRSGSSLMDSAVIKNGKFLLRDTSTLPFAGSISAVIKKQEGNAFSGYRKIFMKPGDKMILWQPQVKDSANVLAGSEIKGAAYTKQLDELLELLAPSEAVLSQWKVKLRRMRADSAQFSAGIKEMDHYFAIQDSIKLDYIRRHPNYYVSLHTFSHMIGGRAKDVDHARMVYSTFTNDLKNSVLGKAVLQIINESASININQVAPDFAAPDKNGKLVKLSDFRGKYVLLDFWASWCAPCRGENPNVVKAYHQYKDKNFEILSVSLDREDGRQAWLDAIANDGLEWAHVCELKGWKSVIAKKYLITGVPMNFLIDPNGKIVAMGLRGESLQKTLAQIFP</sequence>
<dbReference type="Gene3D" id="3.40.30.10">
    <property type="entry name" value="Glutaredoxin"/>
    <property type="match status" value="1"/>
</dbReference>
<dbReference type="EMBL" id="QLMA01000006">
    <property type="protein sequence ID" value="RAJ79095.1"/>
    <property type="molecule type" value="Genomic_DNA"/>
</dbReference>
<dbReference type="PANTHER" id="PTHR42852:SF6">
    <property type="entry name" value="THIOL:DISULFIDE INTERCHANGE PROTEIN DSBE"/>
    <property type="match status" value="1"/>
</dbReference>
<feature type="signal peptide" evidence="5">
    <location>
        <begin position="1"/>
        <end position="26"/>
    </location>
</feature>
<dbReference type="SUPFAM" id="SSF52833">
    <property type="entry name" value="Thioredoxin-like"/>
    <property type="match status" value="1"/>
</dbReference>
<evidence type="ECO:0000256" key="4">
    <source>
        <dbReference type="ARBA" id="ARBA00023284"/>
    </source>
</evidence>
<dbReference type="AlphaFoldDB" id="A0A327VVU9"/>
<dbReference type="Proteomes" id="UP000249819">
    <property type="component" value="Unassembled WGS sequence"/>
</dbReference>
<evidence type="ECO:0000256" key="2">
    <source>
        <dbReference type="ARBA" id="ARBA00022748"/>
    </source>
</evidence>
<dbReference type="InterPro" id="IPR050553">
    <property type="entry name" value="Thioredoxin_ResA/DsbE_sf"/>
</dbReference>
<name>A0A327VVU9_9BACT</name>
<dbReference type="InterPro" id="IPR025380">
    <property type="entry name" value="DUF4369"/>
</dbReference>